<dbReference type="AlphaFoldDB" id="A0ABD5YAP8"/>
<dbReference type="RefSeq" id="WP_274322469.1">
    <property type="nucleotide sequence ID" value="NZ_CP118158.1"/>
</dbReference>
<organism evidence="2 3">
    <name type="scientific">Halosimplex aquaticum</name>
    <dbReference type="NCBI Taxonomy" id="3026162"/>
    <lineage>
        <taxon>Archaea</taxon>
        <taxon>Methanobacteriati</taxon>
        <taxon>Methanobacteriota</taxon>
        <taxon>Stenosarchaea group</taxon>
        <taxon>Halobacteria</taxon>
        <taxon>Halobacteriales</taxon>
        <taxon>Haloarculaceae</taxon>
        <taxon>Halosimplex</taxon>
    </lineage>
</organism>
<reference evidence="2 3" key="1">
    <citation type="journal article" date="2019" name="Int. J. Syst. Evol. Microbiol.">
        <title>The Global Catalogue of Microorganisms (GCM) 10K type strain sequencing project: providing services to taxonomists for standard genome sequencing and annotation.</title>
        <authorList>
            <consortium name="The Broad Institute Genomics Platform"/>
            <consortium name="The Broad Institute Genome Sequencing Center for Infectious Disease"/>
            <person name="Wu L."/>
            <person name="Ma J."/>
        </authorList>
    </citation>
    <scope>NUCLEOTIDE SEQUENCE [LARGE SCALE GENOMIC DNA]</scope>
    <source>
        <strain evidence="2 3">XZYJT29</strain>
    </source>
</reference>
<feature type="transmembrane region" description="Helical" evidence="1">
    <location>
        <begin position="6"/>
        <end position="30"/>
    </location>
</feature>
<dbReference type="Proteomes" id="UP001596432">
    <property type="component" value="Unassembled WGS sequence"/>
</dbReference>
<comment type="caution">
    <text evidence="2">The sequence shown here is derived from an EMBL/GenBank/DDBJ whole genome shotgun (WGS) entry which is preliminary data.</text>
</comment>
<gene>
    <name evidence="2" type="ORF">ACFQMA_16290</name>
</gene>
<proteinExistence type="predicted"/>
<keyword evidence="1" id="KW-0812">Transmembrane</keyword>
<keyword evidence="3" id="KW-1185">Reference proteome</keyword>
<sequence>MRDDALLVRLNAILALSVLAVSLLLGLVLGETRQTELFVAIGSLLVFAALAVVAAMGRSNRTEPPDGQ</sequence>
<accession>A0ABD5YAP8</accession>
<keyword evidence="1" id="KW-0472">Membrane</keyword>
<evidence type="ECO:0000256" key="1">
    <source>
        <dbReference type="SAM" id="Phobius"/>
    </source>
</evidence>
<evidence type="ECO:0000313" key="2">
    <source>
        <dbReference type="EMBL" id="MFC7141384.1"/>
    </source>
</evidence>
<feature type="transmembrane region" description="Helical" evidence="1">
    <location>
        <begin position="37"/>
        <end position="57"/>
    </location>
</feature>
<protein>
    <submittedName>
        <fullName evidence="2">Uncharacterized protein</fullName>
    </submittedName>
</protein>
<evidence type="ECO:0000313" key="3">
    <source>
        <dbReference type="Proteomes" id="UP001596432"/>
    </source>
</evidence>
<dbReference type="EMBL" id="JBHTAS010000001">
    <property type="protein sequence ID" value="MFC7141384.1"/>
    <property type="molecule type" value="Genomic_DNA"/>
</dbReference>
<dbReference type="GeneID" id="78821697"/>
<name>A0ABD5YAP8_9EURY</name>
<keyword evidence="1" id="KW-1133">Transmembrane helix</keyword>